<dbReference type="SUPFAM" id="SSF52540">
    <property type="entry name" value="P-loop containing nucleoside triphosphate hydrolases"/>
    <property type="match status" value="1"/>
</dbReference>
<dbReference type="KEGG" id="mcha:111024639"/>
<dbReference type="Pfam" id="PF19055">
    <property type="entry name" value="ABC2_membrane_7"/>
    <property type="match status" value="1"/>
</dbReference>
<dbReference type="InterPro" id="IPR003593">
    <property type="entry name" value="AAA+_ATPase"/>
</dbReference>
<organism evidence="11 12">
    <name type="scientific">Momordica charantia</name>
    <name type="common">Bitter gourd</name>
    <name type="synonym">Balsam pear</name>
    <dbReference type="NCBI Taxonomy" id="3673"/>
    <lineage>
        <taxon>Eukaryota</taxon>
        <taxon>Viridiplantae</taxon>
        <taxon>Streptophyta</taxon>
        <taxon>Embryophyta</taxon>
        <taxon>Tracheophyta</taxon>
        <taxon>Spermatophyta</taxon>
        <taxon>Magnoliopsida</taxon>
        <taxon>eudicotyledons</taxon>
        <taxon>Gunneridae</taxon>
        <taxon>Pentapetalae</taxon>
        <taxon>rosids</taxon>
        <taxon>fabids</taxon>
        <taxon>Cucurbitales</taxon>
        <taxon>Cucurbitaceae</taxon>
        <taxon>Momordiceae</taxon>
        <taxon>Momordica</taxon>
    </lineage>
</organism>
<dbReference type="InterPro" id="IPR013525">
    <property type="entry name" value="ABC2_TM"/>
</dbReference>
<name>A0A6J1DUR4_MOMCH</name>
<dbReference type="PROSITE" id="PS50893">
    <property type="entry name" value="ABC_TRANSPORTER_2"/>
    <property type="match status" value="1"/>
</dbReference>
<evidence type="ECO:0000256" key="8">
    <source>
        <dbReference type="ARBA" id="ARBA00023136"/>
    </source>
</evidence>
<dbReference type="GO" id="GO:0140359">
    <property type="term" value="F:ABC-type transporter activity"/>
    <property type="evidence" value="ECO:0007669"/>
    <property type="project" value="InterPro"/>
</dbReference>
<dbReference type="Proteomes" id="UP000504603">
    <property type="component" value="Unplaced"/>
</dbReference>
<comment type="subcellular location">
    <subcellularLocation>
        <location evidence="1">Membrane</location>
        <topology evidence="1">Multi-pass membrane protein</topology>
    </subcellularLocation>
</comment>
<evidence type="ECO:0000256" key="3">
    <source>
        <dbReference type="ARBA" id="ARBA00022448"/>
    </source>
</evidence>
<feature type="domain" description="ABC transporter" evidence="10">
    <location>
        <begin position="64"/>
        <end position="305"/>
    </location>
</feature>
<gene>
    <name evidence="12" type="primary">LOC111024639</name>
</gene>
<evidence type="ECO:0000256" key="2">
    <source>
        <dbReference type="ARBA" id="ARBA00005814"/>
    </source>
</evidence>
<evidence type="ECO:0000256" key="7">
    <source>
        <dbReference type="ARBA" id="ARBA00022989"/>
    </source>
</evidence>
<evidence type="ECO:0000259" key="10">
    <source>
        <dbReference type="PROSITE" id="PS50893"/>
    </source>
</evidence>
<evidence type="ECO:0000256" key="6">
    <source>
        <dbReference type="ARBA" id="ARBA00022840"/>
    </source>
</evidence>
<dbReference type="GO" id="GO:0016887">
    <property type="term" value="F:ATP hydrolysis activity"/>
    <property type="evidence" value="ECO:0007669"/>
    <property type="project" value="InterPro"/>
</dbReference>
<keyword evidence="6" id="KW-0067">ATP-binding</keyword>
<evidence type="ECO:0000256" key="5">
    <source>
        <dbReference type="ARBA" id="ARBA00022741"/>
    </source>
</evidence>
<evidence type="ECO:0000313" key="11">
    <source>
        <dbReference type="Proteomes" id="UP000504603"/>
    </source>
</evidence>
<dbReference type="InterPro" id="IPR027417">
    <property type="entry name" value="P-loop_NTPase"/>
</dbReference>
<dbReference type="OrthoDB" id="66620at2759"/>
<dbReference type="Gene3D" id="3.40.50.300">
    <property type="entry name" value="P-loop containing nucleotide triphosphate hydrolases"/>
    <property type="match status" value="1"/>
</dbReference>
<keyword evidence="3" id="KW-0813">Transport</keyword>
<dbReference type="RefSeq" id="XP_022158065.1">
    <property type="nucleotide sequence ID" value="XM_022302373.1"/>
</dbReference>
<dbReference type="InterPro" id="IPR003439">
    <property type="entry name" value="ABC_transporter-like_ATP-bd"/>
</dbReference>
<dbReference type="GO" id="GO:0005524">
    <property type="term" value="F:ATP binding"/>
    <property type="evidence" value="ECO:0007669"/>
    <property type="project" value="UniProtKB-KW"/>
</dbReference>
<keyword evidence="8 9" id="KW-0472">Membrane</keyword>
<keyword evidence="11" id="KW-1185">Reference proteome</keyword>
<dbReference type="PANTHER" id="PTHR48041">
    <property type="entry name" value="ABC TRANSPORTER G FAMILY MEMBER 28"/>
    <property type="match status" value="1"/>
</dbReference>
<sequence length="659" mass="75145">MEIRREDDEIQDIRHNYSEVNIEIESFNANRSCPLPIFLKFEDVEYKVRKKEGSTKNSNPVKAIMSKAASKINMYEDSYKKILKGITGRVGPGEILALMGASGSGKTTLLKVIGGRLLDNVKGNITYNDIPYTAALKRRIGFVTQDDVLFPQLTVEETLLFSAFLRLPSNMNRQQKYERVDMIVKELGLERCRNTKIGGGFGKGISGGERKRTSIGYEVLIDPSLLLLDEPTSGLDSNSANRLLLVLKGLAKAGRTIITTIHQPSSKMFHMFDKLLLMAEGYPVYYGKARESMEYFSSLRFIPQIPMNPAEFLLDLATGQVGDISLPEDVSESQGSLDTDKTIIKYLQLKYKTQLEVQERRKNHAAKAPEHLQLAAQVGKDWTISWWEQFRIVSKRTFKERSKDYFDKLRLVQAVGVALLLGLLWWKSKIDTEPQLRDQIGLLFYICIFWTSSSIFGAVYVFPFEKVYLVKERKADMYRLSVYYMSSTLCDMIAHVLYPTLFMLILYFMVDFNRTVTCFLLTLFAILLVAVTSQGAGELFGAAVLSIRRAGMVASLILMLFLLTGGYYVQHIPKFMRWMKYVSFMYYGFRLLLKVQYSGDQLYECQSPQGCRTLQSSTSFDTVNLNGGLQEVWILLAMILAYRLCAYFCLHKRITQSNI</sequence>
<feature type="transmembrane region" description="Helical" evidence="9">
    <location>
        <begin position="482"/>
        <end position="509"/>
    </location>
</feature>
<dbReference type="CDD" id="cd03213">
    <property type="entry name" value="ABCG_EPDR"/>
    <property type="match status" value="1"/>
</dbReference>
<dbReference type="InterPro" id="IPR050352">
    <property type="entry name" value="ABCG_transporters"/>
</dbReference>
<dbReference type="Pfam" id="PF00005">
    <property type="entry name" value="ABC_tran"/>
    <property type="match status" value="1"/>
</dbReference>
<evidence type="ECO:0000313" key="12">
    <source>
        <dbReference type="RefSeq" id="XP_022158065.1"/>
    </source>
</evidence>
<feature type="transmembrane region" description="Helical" evidence="9">
    <location>
        <begin position="516"/>
        <end position="537"/>
    </location>
</feature>
<dbReference type="InterPro" id="IPR043926">
    <property type="entry name" value="ABCG_dom"/>
</dbReference>
<comment type="similarity">
    <text evidence="2">Belongs to the ABC transporter superfamily. ABCG family. Eye pigment precursor importer (TC 3.A.1.204) subfamily.</text>
</comment>
<reference evidence="12" key="1">
    <citation type="submission" date="2025-08" db="UniProtKB">
        <authorList>
            <consortium name="RefSeq"/>
        </authorList>
    </citation>
    <scope>IDENTIFICATION</scope>
    <source>
        <strain evidence="12">OHB3-1</strain>
    </source>
</reference>
<keyword evidence="5" id="KW-0547">Nucleotide-binding</keyword>
<keyword evidence="4 9" id="KW-0812">Transmembrane</keyword>
<dbReference type="PANTHER" id="PTHR48041:SF135">
    <property type="entry name" value="ABC TRANSPORTER G FAMILY MEMBER 26"/>
    <property type="match status" value="1"/>
</dbReference>
<accession>A0A6J1DUR4</accession>
<protein>
    <submittedName>
        <fullName evidence="12">ABC transporter G family member 26</fullName>
    </submittedName>
</protein>
<proteinExistence type="inferred from homology"/>
<evidence type="ECO:0000256" key="9">
    <source>
        <dbReference type="SAM" id="Phobius"/>
    </source>
</evidence>
<evidence type="ECO:0000256" key="4">
    <source>
        <dbReference type="ARBA" id="ARBA00022692"/>
    </source>
</evidence>
<dbReference type="FunFam" id="3.40.50.300:FF:000337">
    <property type="entry name" value="ABC transporter G family member 22"/>
    <property type="match status" value="1"/>
</dbReference>
<feature type="transmembrane region" description="Helical" evidence="9">
    <location>
        <begin position="549"/>
        <end position="569"/>
    </location>
</feature>
<evidence type="ECO:0000256" key="1">
    <source>
        <dbReference type="ARBA" id="ARBA00004141"/>
    </source>
</evidence>
<dbReference type="GeneID" id="111024639"/>
<dbReference type="GO" id="GO:0016020">
    <property type="term" value="C:membrane"/>
    <property type="evidence" value="ECO:0007669"/>
    <property type="project" value="UniProtKB-SubCell"/>
</dbReference>
<dbReference type="AlphaFoldDB" id="A0A6J1DUR4"/>
<feature type="transmembrane region" description="Helical" evidence="9">
    <location>
        <begin position="440"/>
        <end position="462"/>
    </location>
</feature>
<dbReference type="Pfam" id="PF01061">
    <property type="entry name" value="ABC2_membrane"/>
    <property type="match status" value="1"/>
</dbReference>
<feature type="transmembrane region" description="Helical" evidence="9">
    <location>
        <begin position="411"/>
        <end position="428"/>
    </location>
</feature>
<dbReference type="SMART" id="SM00382">
    <property type="entry name" value="AAA"/>
    <property type="match status" value="1"/>
</dbReference>
<keyword evidence="7 9" id="KW-1133">Transmembrane helix</keyword>
<feature type="transmembrane region" description="Helical" evidence="9">
    <location>
        <begin position="632"/>
        <end position="650"/>
    </location>
</feature>